<evidence type="ECO:0000313" key="2">
    <source>
        <dbReference type="EMBL" id="KAF2203395.1"/>
    </source>
</evidence>
<feature type="compositionally biased region" description="Polar residues" evidence="1">
    <location>
        <begin position="421"/>
        <end position="435"/>
    </location>
</feature>
<sequence>MSTFPRRDTLPLPHYEHRARVLRHSSSNSQLEATSRGNRDMALDSVKLRRRLVEQTNHVGTPPIRPWRVHRVRTAPAPFEWMNPNNPTSPGFMFFPRRSTMSEPVTPKKPKARNSEGLLPLKTCLKHPLDSTGSTPVKPSSETGSESADIQPLRRVKTVEFLGHTRDKPSNLPPLKAWTGEGSDSSPLQIKARRRSSYPGPKMKSEAADTVTTRTDVRVVAIAPSWSNRTSMAADDSGIHPSTPTMQIVESKSGVYEIVWDDMGPEEVSFHSDSGTPSSTRANQGSPFTPGALQRVNSKLSEWSWNADSPNEGSSTPFRPQIVVLPSDKVLPSPARHFAVAPDDAVGEDGDEDEVEDEVEDVLIIAPPNSKMTSEAPSDGPSPRRSRPASTPESRTASTMNEESDSGSSESDTDPQDPEPSDSTVLPSVPSTTDTRPPKVTAYRRRVRRPPTLRRLSNMEEERKFRWHRDSVALARERMFHEGPIAPELYMKRDSIAIARKRMHQRNHAISAARETGKKADELRSVFSKAADSKGSGSKTSRTGDVLADSQTETAALLPRAAAHSRHIRISSEVGDGSER</sequence>
<gene>
    <name evidence="2" type="ORF">GQ43DRAFT_267409</name>
</gene>
<dbReference type="AlphaFoldDB" id="A0A9P4JQN3"/>
<protein>
    <submittedName>
        <fullName evidence="2">Uncharacterized protein</fullName>
    </submittedName>
</protein>
<feature type="compositionally biased region" description="Low complexity" evidence="1">
    <location>
        <begin position="377"/>
        <end position="395"/>
    </location>
</feature>
<proteinExistence type="predicted"/>
<keyword evidence="3" id="KW-1185">Reference proteome</keyword>
<feature type="region of interest" description="Disordered" evidence="1">
    <location>
        <begin position="266"/>
        <end position="455"/>
    </location>
</feature>
<dbReference type="EMBL" id="ML993904">
    <property type="protein sequence ID" value="KAF2203395.1"/>
    <property type="molecule type" value="Genomic_DNA"/>
</dbReference>
<feature type="region of interest" description="Disordered" evidence="1">
    <location>
        <begin position="164"/>
        <end position="211"/>
    </location>
</feature>
<reference evidence="2" key="1">
    <citation type="journal article" date="2020" name="Stud. Mycol.">
        <title>101 Dothideomycetes genomes: a test case for predicting lifestyles and emergence of pathogens.</title>
        <authorList>
            <person name="Haridas S."/>
            <person name="Albert R."/>
            <person name="Binder M."/>
            <person name="Bloem J."/>
            <person name="Labutti K."/>
            <person name="Salamov A."/>
            <person name="Andreopoulos B."/>
            <person name="Baker S."/>
            <person name="Barry K."/>
            <person name="Bills G."/>
            <person name="Bluhm B."/>
            <person name="Cannon C."/>
            <person name="Castanera R."/>
            <person name="Culley D."/>
            <person name="Daum C."/>
            <person name="Ezra D."/>
            <person name="Gonzalez J."/>
            <person name="Henrissat B."/>
            <person name="Kuo A."/>
            <person name="Liang C."/>
            <person name="Lipzen A."/>
            <person name="Lutzoni F."/>
            <person name="Magnuson J."/>
            <person name="Mondo S."/>
            <person name="Nolan M."/>
            <person name="Ohm R."/>
            <person name="Pangilinan J."/>
            <person name="Park H.-J."/>
            <person name="Ramirez L."/>
            <person name="Alfaro M."/>
            <person name="Sun H."/>
            <person name="Tritt A."/>
            <person name="Yoshinaga Y."/>
            <person name="Zwiers L.-H."/>
            <person name="Turgeon B."/>
            <person name="Goodwin S."/>
            <person name="Spatafora J."/>
            <person name="Crous P."/>
            <person name="Grigoriev I."/>
        </authorList>
    </citation>
    <scope>NUCLEOTIDE SEQUENCE</scope>
    <source>
        <strain evidence="2">ATCC 74209</strain>
    </source>
</reference>
<feature type="compositionally biased region" description="Polar residues" evidence="1">
    <location>
        <begin position="24"/>
        <end position="36"/>
    </location>
</feature>
<dbReference type="Proteomes" id="UP000799536">
    <property type="component" value="Unassembled WGS sequence"/>
</dbReference>
<feature type="compositionally biased region" description="Low complexity" evidence="1">
    <location>
        <begin position="528"/>
        <end position="544"/>
    </location>
</feature>
<feature type="region of interest" description="Disordered" evidence="1">
    <location>
        <begin position="125"/>
        <end position="150"/>
    </location>
</feature>
<organism evidence="2 3">
    <name type="scientific">Delitschia confertaspora ATCC 74209</name>
    <dbReference type="NCBI Taxonomy" id="1513339"/>
    <lineage>
        <taxon>Eukaryota</taxon>
        <taxon>Fungi</taxon>
        <taxon>Dikarya</taxon>
        <taxon>Ascomycota</taxon>
        <taxon>Pezizomycotina</taxon>
        <taxon>Dothideomycetes</taxon>
        <taxon>Pleosporomycetidae</taxon>
        <taxon>Pleosporales</taxon>
        <taxon>Delitschiaceae</taxon>
        <taxon>Delitschia</taxon>
    </lineage>
</organism>
<evidence type="ECO:0000256" key="1">
    <source>
        <dbReference type="SAM" id="MobiDB-lite"/>
    </source>
</evidence>
<feature type="compositionally biased region" description="Polar residues" evidence="1">
    <location>
        <begin position="131"/>
        <end position="148"/>
    </location>
</feature>
<feature type="region of interest" description="Disordered" evidence="1">
    <location>
        <begin position="527"/>
        <end position="547"/>
    </location>
</feature>
<dbReference type="OrthoDB" id="3944862at2759"/>
<feature type="compositionally biased region" description="Polar residues" evidence="1">
    <location>
        <begin position="295"/>
        <end position="318"/>
    </location>
</feature>
<evidence type="ECO:0000313" key="3">
    <source>
        <dbReference type="Proteomes" id="UP000799536"/>
    </source>
</evidence>
<accession>A0A9P4JQN3</accession>
<comment type="caution">
    <text evidence="2">The sequence shown here is derived from an EMBL/GenBank/DDBJ whole genome shotgun (WGS) entry which is preliminary data.</text>
</comment>
<feature type="compositionally biased region" description="Polar residues" evidence="1">
    <location>
        <begin position="271"/>
        <end position="287"/>
    </location>
</feature>
<feature type="compositionally biased region" description="Acidic residues" evidence="1">
    <location>
        <begin position="345"/>
        <end position="361"/>
    </location>
</feature>
<name>A0A9P4JQN3_9PLEO</name>
<feature type="region of interest" description="Disordered" evidence="1">
    <location>
        <begin position="23"/>
        <end position="42"/>
    </location>
</feature>
<feature type="compositionally biased region" description="Basic residues" evidence="1">
    <location>
        <begin position="442"/>
        <end position="452"/>
    </location>
</feature>
<feature type="compositionally biased region" description="Acidic residues" evidence="1">
    <location>
        <begin position="411"/>
        <end position="420"/>
    </location>
</feature>